<dbReference type="GO" id="GO:0003700">
    <property type="term" value="F:DNA-binding transcription factor activity"/>
    <property type="evidence" value="ECO:0007669"/>
    <property type="project" value="InterPro"/>
</dbReference>
<dbReference type="InterPro" id="IPR008920">
    <property type="entry name" value="TF_FadR/GntR_C"/>
</dbReference>
<dbReference type="PANTHER" id="PTHR43537">
    <property type="entry name" value="TRANSCRIPTIONAL REGULATOR, GNTR FAMILY"/>
    <property type="match status" value="1"/>
</dbReference>
<dbReference type="PROSITE" id="PS50949">
    <property type="entry name" value="HTH_GNTR"/>
    <property type="match status" value="1"/>
</dbReference>
<dbReference type="SMART" id="SM00895">
    <property type="entry name" value="FCD"/>
    <property type="match status" value="1"/>
</dbReference>
<dbReference type="SMART" id="SM00345">
    <property type="entry name" value="HTH_GNTR"/>
    <property type="match status" value="1"/>
</dbReference>
<reference evidence="5 6" key="1">
    <citation type="submission" date="2017-07" db="EMBL/GenBank/DDBJ databases">
        <title>The complete genome sequence of Bacillus mesonae strain H20-5, an efficient strain improving plant abiotic stress resistance.</title>
        <authorList>
            <person name="Kim S.Y."/>
            <person name="Song H."/>
            <person name="Sang M.K."/>
            <person name="Weon H.-Y."/>
            <person name="Song J."/>
        </authorList>
    </citation>
    <scope>NUCLEOTIDE SEQUENCE [LARGE SCALE GENOMIC DNA]</scope>
    <source>
        <strain evidence="5 6">H20-5</strain>
    </source>
</reference>
<dbReference type="InterPro" id="IPR011711">
    <property type="entry name" value="GntR_C"/>
</dbReference>
<organism evidence="5 6">
    <name type="scientific">Neobacillus mesonae</name>
    <dbReference type="NCBI Taxonomy" id="1193713"/>
    <lineage>
        <taxon>Bacteria</taxon>
        <taxon>Bacillati</taxon>
        <taxon>Bacillota</taxon>
        <taxon>Bacilli</taxon>
        <taxon>Bacillales</taxon>
        <taxon>Bacillaceae</taxon>
        <taxon>Neobacillus</taxon>
    </lineage>
</organism>
<feature type="domain" description="HTH gntR-type" evidence="4">
    <location>
        <begin position="23"/>
        <end position="91"/>
    </location>
</feature>
<evidence type="ECO:0000256" key="2">
    <source>
        <dbReference type="ARBA" id="ARBA00023125"/>
    </source>
</evidence>
<evidence type="ECO:0000313" key="6">
    <source>
        <dbReference type="Proteomes" id="UP000282892"/>
    </source>
</evidence>
<dbReference type="InterPro" id="IPR036390">
    <property type="entry name" value="WH_DNA-bd_sf"/>
</dbReference>
<evidence type="ECO:0000256" key="3">
    <source>
        <dbReference type="ARBA" id="ARBA00023163"/>
    </source>
</evidence>
<dbReference type="STRING" id="1193713.GCA_001636315_05054"/>
<keyword evidence="2" id="KW-0238">DNA-binding</keyword>
<name>A0A3T0HYP2_9BACI</name>
<proteinExistence type="predicted"/>
<gene>
    <name evidence="5" type="ORF">CHR53_13075</name>
</gene>
<dbReference type="Proteomes" id="UP000282892">
    <property type="component" value="Chromosome"/>
</dbReference>
<keyword evidence="6" id="KW-1185">Reference proteome</keyword>
<dbReference type="GO" id="GO:0003677">
    <property type="term" value="F:DNA binding"/>
    <property type="evidence" value="ECO:0007669"/>
    <property type="project" value="UniProtKB-KW"/>
</dbReference>
<keyword evidence="1" id="KW-0805">Transcription regulation</keyword>
<evidence type="ECO:0000313" key="5">
    <source>
        <dbReference type="EMBL" id="AZU62137.1"/>
    </source>
</evidence>
<evidence type="ECO:0000259" key="4">
    <source>
        <dbReference type="PROSITE" id="PS50949"/>
    </source>
</evidence>
<dbReference type="OrthoDB" id="369138at2"/>
<evidence type="ECO:0000256" key="1">
    <source>
        <dbReference type="ARBA" id="ARBA00023015"/>
    </source>
</evidence>
<sequence>MSDVQMSGGVLMLEGKINQLKKTTLSQDIVQQLMDLITNGTISPGEKLPSEKELMELFGVGRSTLREATRALAALELIEVRVPEGTFVTESFGGFFTKHLALMSKISFDNIHELIEARIKYETDLAEMAAEKSTPSDHQRLDNILLSMREAADNEQFLKADLEFHTAIAEIARNSFMLQVMNILRDITKEWMFKVIESSSIQERAFNHHMKIAKAIKEKNINEAGNAMLEHLTIVSDLLLKYHNKKQ</sequence>
<accession>A0A3T0HYP2</accession>
<protein>
    <submittedName>
        <fullName evidence="5">FadR family transcriptional regulator</fullName>
    </submittedName>
</protein>
<dbReference type="Gene3D" id="1.20.120.530">
    <property type="entry name" value="GntR ligand-binding domain-like"/>
    <property type="match status" value="1"/>
</dbReference>
<dbReference type="EMBL" id="CP022572">
    <property type="protein sequence ID" value="AZU62137.1"/>
    <property type="molecule type" value="Genomic_DNA"/>
</dbReference>
<dbReference type="PRINTS" id="PR00035">
    <property type="entry name" value="HTHGNTR"/>
</dbReference>
<dbReference type="PANTHER" id="PTHR43537:SF5">
    <property type="entry name" value="UXU OPERON TRANSCRIPTIONAL REGULATOR"/>
    <property type="match status" value="1"/>
</dbReference>
<dbReference type="Gene3D" id="1.10.10.10">
    <property type="entry name" value="Winged helix-like DNA-binding domain superfamily/Winged helix DNA-binding domain"/>
    <property type="match status" value="1"/>
</dbReference>
<dbReference type="Pfam" id="PF07729">
    <property type="entry name" value="FCD"/>
    <property type="match status" value="1"/>
</dbReference>
<dbReference type="Pfam" id="PF00392">
    <property type="entry name" value="GntR"/>
    <property type="match status" value="1"/>
</dbReference>
<dbReference type="AlphaFoldDB" id="A0A3T0HYP2"/>
<dbReference type="InterPro" id="IPR036388">
    <property type="entry name" value="WH-like_DNA-bd_sf"/>
</dbReference>
<dbReference type="KEGG" id="nmk:CHR53_13075"/>
<dbReference type="SUPFAM" id="SSF46785">
    <property type="entry name" value="Winged helix' DNA-binding domain"/>
    <property type="match status" value="1"/>
</dbReference>
<dbReference type="InterPro" id="IPR000524">
    <property type="entry name" value="Tscrpt_reg_HTH_GntR"/>
</dbReference>
<keyword evidence="3" id="KW-0804">Transcription</keyword>
<dbReference type="CDD" id="cd07377">
    <property type="entry name" value="WHTH_GntR"/>
    <property type="match status" value="1"/>
</dbReference>
<dbReference type="SUPFAM" id="SSF48008">
    <property type="entry name" value="GntR ligand-binding domain-like"/>
    <property type="match status" value="1"/>
</dbReference>